<evidence type="ECO:0000313" key="2">
    <source>
        <dbReference type="EMBL" id="MES1920910.1"/>
    </source>
</evidence>
<dbReference type="InterPro" id="IPR058669">
    <property type="entry name" value="TPR_IPO7/11-like"/>
</dbReference>
<gene>
    <name evidence="2" type="ORF">MHBO_002522</name>
</gene>
<feature type="domain" description="Importin-7/11-like TPR repeats" evidence="1">
    <location>
        <begin position="313"/>
        <end position="462"/>
    </location>
</feature>
<dbReference type="Pfam" id="PF25758">
    <property type="entry name" value="TPR_IPO11"/>
    <property type="match status" value="1"/>
</dbReference>
<dbReference type="EMBL" id="JBDODL010000950">
    <property type="protein sequence ID" value="MES1920910.1"/>
    <property type="molecule type" value="Genomic_DNA"/>
</dbReference>
<reference evidence="2 3" key="1">
    <citation type="journal article" date="2024" name="BMC Biol.">
        <title>Comparative genomics of Ascetosporea gives new insight into the evolutionary basis for animal parasitism in Rhizaria.</title>
        <authorList>
            <person name="Hiltunen Thoren M."/>
            <person name="Onut-Brannstrom I."/>
            <person name="Alfjorden A."/>
            <person name="Peckova H."/>
            <person name="Swords F."/>
            <person name="Hooper C."/>
            <person name="Holzer A.S."/>
            <person name="Bass D."/>
            <person name="Burki F."/>
        </authorList>
    </citation>
    <scope>NUCLEOTIDE SEQUENCE [LARGE SCALE GENOMIC DNA]</scope>
    <source>
        <strain evidence="2">20-A016</strain>
    </source>
</reference>
<dbReference type="InterPro" id="IPR016024">
    <property type="entry name" value="ARM-type_fold"/>
</dbReference>
<protein>
    <recommendedName>
        <fullName evidence="1">Importin-7/11-like TPR repeats domain-containing protein</fullName>
    </recommendedName>
</protein>
<sequence>MRKSVNRENVTENQKRIFAFFQSDKMANFLKFVIAKFVPLSHFEIEVFAKIQNFQFFKQQKEWNENSEEFAINYFLTPYVNVHSLALKMMADYANIFPFHIAKFLMSILTKALNSQKSEKSSEIFAVVTVFAVCFTFTRTELSKINFDLVDFLEILLKMAENREENEPLLKLAFCRSFDVLLNSTLFRNESQFAQDKMNVLDRVLKMHIEMLNFNNLTIKLLCDSNLRKMASLNCFRKKIEPTMISGLFAWYAKILNELDETSSKLHVLQSINEMISLFKEQIKVCYARLLNDLAVVFDSKLQEESMLKLEFLDILCTLLETFPFEVERLNDFLIKIILVCTNDKEYSLTERGFELLRIYLFYASSCSGEIEEIFKKALKYFLSKNRAFKTNYDIVQSFLLFKGRSCLSQFLVPIEKVMWSHLDTTKRSELSPLLNSVALIIRILKKESICVDKQLLEKIFVRTCANPIFSSAADFGVSFRALSVFQFFINFLNRFATLKSAELQ</sequence>
<keyword evidence="3" id="KW-1185">Reference proteome</keyword>
<dbReference type="SUPFAM" id="SSF48371">
    <property type="entry name" value="ARM repeat"/>
    <property type="match status" value="1"/>
</dbReference>
<proteinExistence type="predicted"/>
<accession>A0ABV2AML1</accession>
<evidence type="ECO:0000259" key="1">
    <source>
        <dbReference type="Pfam" id="PF25758"/>
    </source>
</evidence>
<dbReference type="Proteomes" id="UP001439008">
    <property type="component" value="Unassembled WGS sequence"/>
</dbReference>
<organism evidence="2 3">
    <name type="scientific">Bonamia ostreae</name>
    <dbReference type="NCBI Taxonomy" id="126728"/>
    <lineage>
        <taxon>Eukaryota</taxon>
        <taxon>Sar</taxon>
        <taxon>Rhizaria</taxon>
        <taxon>Endomyxa</taxon>
        <taxon>Ascetosporea</taxon>
        <taxon>Haplosporida</taxon>
        <taxon>Bonamia</taxon>
    </lineage>
</organism>
<comment type="caution">
    <text evidence="2">The sequence shown here is derived from an EMBL/GenBank/DDBJ whole genome shotgun (WGS) entry which is preliminary data.</text>
</comment>
<evidence type="ECO:0000313" key="3">
    <source>
        <dbReference type="Proteomes" id="UP001439008"/>
    </source>
</evidence>
<name>A0ABV2AML1_9EUKA</name>